<feature type="non-terminal residue" evidence="1">
    <location>
        <position position="67"/>
    </location>
</feature>
<dbReference type="AlphaFoldDB" id="E7D1N2"/>
<proteinExistence type="evidence at transcript level"/>
<name>E7D1N2_LATHE</name>
<protein>
    <submittedName>
        <fullName evidence="1">Uncharacterized protein</fullName>
    </submittedName>
</protein>
<accession>E7D1N2</accession>
<evidence type="ECO:0000313" key="1">
    <source>
        <dbReference type="EMBL" id="ADV40276.1"/>
    </source>
</evidence>
<feature type="non-terminal residue" evidence="1">
    <location>
        <position position="1"/>
    </location>
</feature>
<reference evidence="1" key="1">
    <citation type="submission" date="2010-07" db="EMBL/GenBank/DDBJ databases">
        <title>Identification of Proteins Involved in Black Widow Spider Wrapping Silk Fibers.</title>
        <authorList>
            <person name="Nguyen A."/>
            <person name="Verduzco A."/>
            <person name="Vierra C."/>
        </authorList>
    </citation>
    <scope>NUCLEOTIDE SEQUENCE</scope>
</reference>
<organism evidence="1">
    <name type="scientific">Latrodectus hesperus</name>
    <name type="common">Western black widow spider</name>
    <dbReference type="NCBI Taxonomy" id="256737"/>
    <lineage>
        <taxon>Eukaryota</taxon>
        <taxon>Metazoa</taxon>
        <taxon>Ecdysozoa</taxon>
        <taxon>Arthropoda</taxon>
        <taxon>Chelicerata</taxon>
        <taxon>Arachnida</taxon>
        <taxon>Araneae</taxon>
        <taxon>Araneomorphae</taxon>
        <taxon>Entelegynae</taxon>
        <taxon>Araneoidea</taxon>
        <taxon>Theridiidae</taxon>
        <taxon>Latrodectus</taxon>
    </lineage>
</organism>
<sequence>GTRLKRKIFFITYFIKIFYCLKRILLNILKNNYISFCIRNFLINSNIVYSRTHYDLIIFTNKITYLF</sequence>
<dbReference type="EMBL" id="HQ005982">
    <property type="protein sequence ID" value="ADV40276.1"/>
    <property type="molecule type" value="mRNA"/>
</dbReference>